<organism evidence="2 3">
    <name type="scientific">Blautia hydrogenotrophica (strain DSM 10507 / JCM 14656 / S5a33)</name>
    <name type="common">Ruminococcus hydrogenotrophicus</name>
    <dbReference type="NCBI Taxonomy" id="476272"/>
    <lineage>
        <taxon>Bacteria</taxon>
        <taxon>Bacillati</taxon>
        <taxon>Bacillota</taxon>
        <taxon>Clostridia</taxon>
        <taxon>Lachnospirales</taxon>
        <taxon>Lachnospiraceae</taxon>
        <taxon>Blautia</taxon>
    </lineage>
</organism>
<evidence type="ECO:0000313" key="2">
    <source>
        <dbReference type="EMBL" id="EEG48064.1"/>
    </source>
</evidence>
<dbReference type="EMBL" id="ACBZ01000165">
    <property type="protein sequence ID" value="EEG48064.1"/>
    <property type="molecule type" value="Genomic_DNA"/>
</dbReference>
<dbReference type="Proteomes" id="UP000003100">
    <property type="component" value="Unassembled WGS sequence"/>
</dbReference>
<protein>
    <recommendedName>
        <fullName evidence="1">DUF5716 domain-containing protein</fullName>
    </recommendedName>
</protein>
<dbReference type="PATRIC" id="fig|476272.21.peg.1183"/>
<feature type="domain" description="DUF5716" evidence="1">
    <location>
        <begin position="124"/>
        <end position="416"/>
    </location>
</feature>
<evidence type="ECO:0000313" key="3">
    <source>
        <dbReference type="Proteomes" id="UP000003100"/>
    </source>
</evidence>
<proteinExistence type="predicted"/>
<comment type="caution">
    <text evidence="2">The sequence shown here is derived from an EMBL/GenBank/DDBJ whole genome shotgun (WGS) entry which is preliminary data.</text>
</comment>
<dbReference type="GeneID" id="86822420"/>
<sequence length="416" mass="47954">MNEIRDILIGVDFGREVSQICYYDRKRQEPAEVSMKVGANLFENSTCVCCWGKNQEWSIGLEAEYFAREREGFLVENLFELCEEDQGVQVGEQYMEAWELAAVYIQGLIRFLGSMEPVKNTKCLAITVQRLNGKMVKNLQKACESLGFQKEQVLLMDYSESFYYYAYCQRPDFRSRNVGWFDFKGNEVSFRKLFASMSGKVTLVKLGDSVRAAIGEDPKDRDFDFYQFLVNTLENDLYSSIYITGEGFDQEWAKPRSIPLLCRQQRKVFQGNNLFVKGACYGAKEQLEDKKLKGFLYMGDALVKMNVGMEMQVMGTPAYHILIEAGRNWYDCQADCELILDGREDLTFLVMGMDESSSKKVKMKLPGLPKRPNKTTRLHLHMEYTAPGICEIVVEDLGFGEMYPSSQKIWRETAHW</sequence>
<dbReference type="AlphaFoldDB" id="C0CQ97"/>
<keyword evidence="3" id="KW-1185">Reference proteome</keyword>
<accession>C0CQ97</accession>
<dbReference type="RefSeq" id="WP_005950915.1">
    <property type="nucleotide sequence ID" value="NZ_CP136423.1"/>
</dbReference>
<dbReference type="eggNOG" id="ENOG502ZB38">
    <property type="taxonomic scope" value="Bacteria"/>
</dbReference>
<reference evidence="2 3" key="1">
    <citation type="submission" date="2009-01" db="EMBL/GenBank/DDBJ databases">
        <authorList>
            <person name="Fulton L."/>
            <person name="Clifton S."/>
            <person name="Fulton B."/>
            <person name="Xu J."/>
            <person name="Minx P."/>
            <person name="Pepin K.H."/>
            <person name="Johnson M."/>
            <person name="Bhonagiri V."/>
            <person name="Nash W.E."/>
            <person name="Mardis E.R."/>
            <person name="Wilson R.K."/>
        </authorList>
    </citation>
    <scope>NUCLEOTIDE SEQUENCE [LARGE SCALE GENOMIC DNA]</scope>
    <source>
        <strain evidence="3">DSM 10507 / JCM 14656 / S5a33</strain>
    </source>
</reference>
<dbReference type="HOGENOM" id="CLU_054008_0_0_9"/>
<dbReference type="InterPro" id="IPR043770">
    <property type="entry name" value="DUF5716_C"/>
</dbReference>
<dbReference type="Pfam" id="PF18980">
    <property type="entry name" value="DUF5716_C"/>
    <property type="match status" value="1"/>
</dbReference>
<name>C0CQ97_BLAHS</name>
<evidence type="ECO:0000259" key="1">
    <source>
        <dbReference type="Pfam" id="PF18980"/>
    </source>
</evidence>
<gene>
    <name evidence="2" type="ORF">RUMHYD_03050</name>
</gene>
<reference evidence="2 3" key="2">
    <citation type="submission" date="2009-02" db="EMBL/GenBank/DDBJ databases">
        <title>Draft genome sequence of Blautia hydrogenotrophica DSM 10507 (Ruminococcus hydrogenotrophicus DSM 10507).</title>
        <authorList>
            <person name="Sudarsanam P."/>
            <person name="Ley R."/>
            <person name="Guruge J."/>
            <person name="Turnbaugh P.J."/>
            <person name="Mahowald M."/>
            <person name="Liep D."/>
            <person name="Gordon J."/>
        </authorList>
    </citation>
    <scope>NUCLEOTIDE SEQUENCE [LARGE SCALE GENOMIC DNA]</scope>
    <source>
        <strain evidence="3">DSM 10507 / JCM 14656 / S5a33</strain>
    </source>
</reference>